<feature type="domain" description="GGDEF" evidence="1">
    <location>
        <begin position="155"/>
        <end position="287"/>
    </location>
</feature>
<sequence>MKSKDANKKVSVKKASLDHVLRKNEKIKETVKKAASELTSVNKVLKQEEIPVQVIKQAVTQNEDVEHRIAKAATDLKLVNAKLSKELADRIVIEAELADTKTDLAEVRDDLSKSQIKEEEAQKLALQDALTGLPNRVLFEQGLDHSLIQAKRRGWGLAVLFIDIDKFKNINDSYGHDAGDQVLLMVANRLQSSVRNEDMVSRWGGDEFVCLLLEVKQEADVTRLAEKMIDWLAEPYEFNGIVFSIKASIGIAIYPTDGETANILFKNADTAMYKAKRTENRVVIFRESNEQKPG</sequence>
<dbReference type="PANTHER" id="PTHR46663:SF2">
    <property type="entry name" value="GGDEF DOMAIN-CONTAINING PROTEIN"/>
    <property type="match status" value="1"/>
</dbReference>
<dbReference type="SUPFAM" id="SSF55073">
    <property type="entry name" value="Nucleotide cyclase"/>
    <property type="match status" value="1"/>
</dbReference>
<dbReference type="STRING" id="1497020.DO97_02405"/>
<dbReference type="PROSITE" id="PS50887">
    <property type="entry name" value="GGDEF"/>
    <property type="match status" value="1"/>
</dbReference>
<dbReference type="CDD" id="cd01949">
    <property type="entry name" value="GGDEF"/>
    <property type="match status" value="1"/>
</dbReference>
<dbReference type="Pfam" id="PF00990">
    <property type="entry name" value="GGDEF"/>
    <property type="match status" value="1"/>
</dbReference>
<dbReference type="InterPro" id="IPR052163">
    <property type="entry name" value="DGC-Regulatory_Protein"/>
</dbReference>
<dbReference type="InterPro" id="IPR000160">
    <property type="entry name" value="GGDEF_dom"/>
</dbReference>
<dbReference type="PANTHER" id="PTHR46663">
    <property type="entry name" value="DIGUANYLATE CYCLASE DGCT-RELATED"/>
    <property type="match status" value="1"/>
</dbReference>
<gene>
    <name evidence="2" type="ORF">DO97_02405</name>
</gene>
<dbReference type="NCBIfam" id="TIGR00254">
    <property type="entry name" value="GGDEF"/>
    <property type="match status" value="1"/>
</dbReference>
<comment type="caution">
    <text evidence="2">The sequence shown here is derived from an EMBL/GenBank/DDBJ whole genome shotgun (WGS) entry which is preliminary data.</text>
</comment>
<dbReference type="InterPro" id="IPR029787">
    <property type="entry name" value="Nucleotide_cyclase"/>
</dbReference>
<dbReference type="SMART" id="SM00267">
    <property type="entry name" value="GGDEF"/>
    <property type="match status" value="1"/>
</dbReference>
<dbReference type="InterPro" id="IPR043128">
    <property type="entry name" value="Rev_trsase/Diguanyl_cyclase"/>
</dbReference>
<dbReference type="Proteomes" id="UP000030170">
    <property type="component" value="Unassembled WGS sequence"/>
</dbReference>
<evidence type="ECO:0000259" key="1">
    <source>
        <dbReference type="PROSITE" id="PS50887"/>
    </source>
</evidence>
<keyword evidence="3" id="KW-1185">Reference proteome</keyword>
<dbReference type="AlphaFoldDB" id="A0A098TLJ2"/>
<evidence type="ECO:0000313" key="3">
    <source>
        <dbReference type="Proteomes" id="UP000030170"/>
    </source>
</evidence>
<evidence type="ECO:0000313" key="2">
    <source>
        <dbReference type="EMBL" id="KGF73180.1"/>
    </source>
</evidence>
<dbReference type="RefSeq" id="WP_036532092.1">
    <property type="nucleotide sequence ID" value="NZ_JJML01000015.1"/>
</dbReference>
<dbReference type="EMBL" id="JJML01000015">
    <property type="protein sequence ID" value="KGF73180.1"/>
    <property type="molecule type" value="Genomic_DNA"/>
</dbReference>
<name>A0A098TLJ2_9CYAN</name>
<organism evidence="2 3">
    <name type="scientific">Neosynechococcus sphagnicola sy1</name>
    <dbReference type="NCBI Taxonomy" id="1497020"/>
    <lineage>
        <taxon>Bacteria</taxon>
        <taxon>Bacillati</taxon>
        <taxon>Cyanobacteriota</taxon>
        <taxon>Cyanophyceae</taxon>
        <taxon>Neosynechococcales</taxon>
        <taxon>Neosynechococcaceae</taxon>
        <taxon>Neosynechococcus</taxon>
    </lineage>
</organism>
<protein>
    <submittedName>
        <fullName evidence="2">Diguanylate cyclase</fullName>
    </submittedName>
</protein>
<reference evidence="2 3" key="1">
    <citation type="journal article" date="2014" name="Mol. Ecol.">
        <title>Evolution of Synechococcus.</title>
        <authorList>
            <person name="Dvorak P."/>
            <person name="Casamatta D."/>
            <person name="Hasler P."/>
            <person name="Poulickova A."/>
            <person name="Ondrej V."/>
            <person name="Sanges R."/>
        </authorList>
    </citation>
    <scope>NUCLEOTIDE SEQUENCE [LARGE SCALE GENOMIC DNA]</scope>
    <source>
        <strain evidence="2 3">CAUP A 1101</strain>
    </source>
</reference>
<dbReference type="Gene3D" id="3.30.70.270">
    <property type="match status" value="1"/>
</dbReference>
<proteinExistence type="predicted"/>
<accession>A0A098TLJ2</accession>
<dbReference type="FunFam" id="3.30.70.270:FF:000001">
    <property type="entry name" value="Diguanylate cyclase domain protein"/>
    <property type="match status" value="1"/>
</dbReference>
<dbReference type="OrthoDB" id="453368at2"/>